<reference evidence="1" key="1">
    <citation type="journal article" date="2012" name="PLoS Genet.">
        <title>Comparative analysis of the genomes of two field isolates of the rice blast fungus Magnaporthe oryzae.</title>
        <authorList>
            <person name="Xue M."/>
            <person name="Yang J."/>
            <person name="Li Z."/>
            <person name="Hu S."/>
            <person name="Yao N."/>
            <person name="Dean R.A."/>
            <person name="Zhao W."/>
            <person name="Shen M."/>
            <person name="Zhang H."/>
            <person name="Li C."/>
            <person name="Liu L."/>
            <person name="Cao L."/>
            <person name="Xu X."/>
            <person name="Xing Y."/>
            <person name="Hsiang T."/>
            <person name="Zhang Z."/>
            <person name="Xu J.R."/>
            <person name="Peng Y.L."/>
        </authorList>
    </citation>
    <scope>NUCLEOTIDE SEQUENCE</scope>
    <source>
        <strain evidence="1">Y34</strain>
    </source>
</reference>
<dbReference type="Proteomes" id="UP000011086">
    <property type="component" value="Unassembled WGS sequence"/>
</dbReference>
<dbReference type="EMBL" id="JH793413">
    <property type="protein sequence ID" value="ELQ37218.1"/>
    <property type="molecule type" value="Genomic_DNA"/>
</dbReference>
<name>A0AA97NVX7_PYRO3</name>
<organism evidence="1">
    <name type="scientific">Pyricularia oryzae (strain Y34)</name>
    <name type="common">Rice blast fungus</name>
    <name type="synonym">Magnaporthe oryzae</name>
    <dbReference type="NCBI Taxonomy" id="1143189"/>
    <lineage>
        <taxon>Eukaryota</taxon>
        <taxon>Fungi</taxon>
        <taxon>Dikarya</taxon>
        <taxon>Ascomycota</taxon>
        <taxon>Pezizomycotina</taxon>
        <taxon>Sordariomycetes</taxon>
        <taxon>Sordariomycetidae</taxon>
        <taxon>Magnaporthales</taxon>
        <taxon>Pyriculariaceae</taxon>
        <taxon>Pyricularia</taxon>
    </lineage>
</organism>
<accession>A0AA97NVX7</accession>
<dbReference type="AlphaFoldDB" id="A0AA97NVX7"/>
<proteinExistence type="predicted"/>
<evidence type="ECO:0000313" key="1">
    <source>
        <dbReference type="EMBL" id="ELQ37218.1"/>
    </source>
</evidence>
<gene>
    <name evidence="1" type="ORF">OOU_Y34scaffold00610g55</name>
</gene>
<sequence length="43" mass="4821">MFEYGVRSMLTNLARGPSGSPLVVILKQGQRIKVAPLWWLIPP</sequence>
<protein>
    <submittedName>
        <fullName evidence="1">Uncharacterized protein</fullName>
    </submittedName>
</protein>